<dbReference type="Pfam" id="PF00439">
    <property type="entry name" value="Bromodomain"/>
    <property type="match status" value="1"/>
</dbReference>
<dbReference type="GO" id="GO:0006355">
    <property type="term" value="P:regulation of DNA-templated transcription"/>
    <property type="evidence" value="ECO:0007669"/>
    <property type="project" value="InterPro"/>
</dbReference>
<dbReference type="SMART" id="SM00487">
    <property type="entry name" value="DEXDc"/>
    <property type="match status" value="1"/>
</dbReference>
<dbReference type="SMART" id="SM00573">
    <property type="entry name" value="HSA"/>
    <property type="match status" value="1"/>
</dbReference>
<dbReference type="GO" id="GO:0005654">
    <property type="term" value="C:nucleoplasm"/>
    <property type="evidence" value="ECO:0007669"/>
    <property type="project" value="UniProtKB-ARBA"/>
</dbReference>
<dbReference type="FunFam" id="1.20.920.10:FF:000004">
    <property type="entry name" value="probable global transcription activator SNF2L2 isoform X1"/>
    <property type="match status" value="1"/>
</dbReference>
<dbReference type="Gene3D" id="1.20.920.10">
    <property type="entry name" value="Bromodomain-like"/>
    <property type="match status" value="1"/>
</dbReference>
<dbReference type="PRINTS" id="PR00503">
    <property type="entry name" value="BROMODOMAIN"/>
</dbReference>
<evidence type="ECO:0000259" key="14">
    <source>
        <dbReference type="PROSITE" id="PS51194"/>
    </source>
</evidence>
<dbReference type="FunFam" id="3.40.50.10810:FF:000008">
    <property type="entry name" value="Chromatin structure-remodeling complex subunit snf21"/>
    <property type="match status" value="1"/>
</dbReference>
<keyword evidence="11" id="KW-0732">Signal</keyword>
<dbReference type="Gene3D" id="3.40.5.120">
    <property type="match status" value="1"/>
</dbReference>
<evidence type="ECO:0000256" key="7">
    <source>
        <dbReference type="ARBA" id="ARBA00023163"/>
    </source>
</evidence>
<feature type="region of interest" description="Disordered" evidence="10">
    <location>
        <begin position="472"/>
        <end position="508"/>
    </location>
</feature>
<evidence type="ECO:0000256" key="6">
    <source>
        <dbReference type="ARBA" id="ARBA00023159"/>
    </source>
</evidence>
<dbReference type="PROSITE" id="PS51666">
    <property type="entry name" value="QLQ"/>
    <property type="match status" value="1"/>
</dbReference>
<feature type="region of interest" description="Disordered" evidence="10">
    <location>
        <begin position="53"/>
        <end position="131"/>
    </location>
</feature>
<feature type="compositionally biased region" description="Basic residues" evidence="10">
    <location>
        <begin position="475"/>
        <end position="484"/>
    </location>
</feature>
<feature type="region of interest" description="Disordered" evidence="10">
    <location>
        <begin position="540"/>
        <end position="569"/>
    </location>
</feature>
<feature type="domain" description="HSA" evidence="15">
    <location>
        <begin position="355"/>
        <end position="428"/>
    </location>
</feature>
<dbReference type="InterPro" id="IPR001487">
    <property type="entry name" value="Bromodomain"/>
</dbReference>
<evidence type="ECO:0000256" key="2">
    <source>
        <dbReference type="ARBA" id="ARBA00007025"/>
    </source>
</evidence>
<evidence type="ECO:0000256" key="5">
    <source>
        <dbReference type="ARBA" id="ARBA00023117"/>
    </source>
</evidence>
<comment type="similarity">
    <text evidence="2">Belongs to the SNF2/RAD54 helicase family.</text>
</comment>
<evidence type="ECO:0000313" key="17">
    <source>
        <dbReference type="Ensembl" id="ENSCCRP00020025445.1"/>
    </source>
</evidence>
<sequence>MCRIHCGFVACFVSVVWMVSLSHSLFCIDLKPMEGMHEKVIPEDQRYAQMKAMGMRPGGHSGMGPPPSPLDQHSQGYPSPLGGSEHAPSPVPANGPPSGPMMPAGSGAMEGGDPQVMGQQNRSVGAAGGPTPFNQNQLHQLRAQIMAYKMLARGQALPDHLQMAVQGKRPMPGMQQGMPNMPPASGQGAGPPGPGGPVPGGPNYNRPHGPMVNAAAPASAPQKLIPPQPTGRPSPAPPSVPPAASPVMPPQTQSPGQPTQPPMVLHQKQNRITPIQKPRGLDPVEILQEREYRLQARIAHRIQELENLPGSLAGDLRTKANIELKALRLLNFQRQLRQEVVVCMRRDTALETALNGYAYKRSNSQSLREEYLNSILQHAKDFKEFHRSITAKIQKVTKAIATYHANTEREQKKENERIEKERMRRLMAEDEEGYRKLIDQKKDKRLAYLLQQTDEYVANLTELVRAHKAVQALKDKKKKKKKKKPENAESGALALGPDGEPLDETSQMSDLPVKVIHIDSGKILTGMDAPKAGQLDAWLEDEEEEQSQPSQSSSEEKKIIPDPDSEDVSEVDVRHIIEYVTELEHAKQDVDDEYGNAAFVRGLQSYYAVAHAVTERVERQSSLLINGQLKQYQIKGLEWLVSLYNNNLNGILADEMGLGKTIQTIALITYLMEYKRLNGPFLIIVPLSTLSNWVYEFDKWAPSVVKVSYKGSPAARRAFLPILRSGKFNVLITTYEYIIKDKQVLAKLRWKYMIVDEGHRMKNHHCKLTQVLNTHYLAPRRLLLTGTPLQNKLPELWALLNFLLPTIFKSCSTFEQWFNAPFAMTGEKVDLNEEETILIIRRLHKVLRPFLLRRLKKEVEAQLPEKVEYVIKCDMSALQRVLYRHMQAKGVLLTDGSEKDKKGKGGTKTLMNTIMQLRKICNHPYMFQHIEESFSEHLGFTSGVVQGLELYRASGKFELLDRILPKLRATNHKVLLFCQMTTLMTIMEDYFTYRSFKYLRLDGTTKAEDRGMLLKNFNDPSFQYFIFLLSTRAGGLGLNLQSADTVIIFDSDWNPHQIRLTFRSHMFLLISFLFVTVFHNSNGRQLSNVFIQLPSRKELPEYYELIRKPVDFRKIKERIRSHKYRTLNDLEKDVMLLCQNAQTFNLEGSQIYEDSIVLQSVFTSVRQKIEKEEESEGEESEEEEDEADEGSESECEY</sequence>
<dbReference type="Gene3D" id="3.40.50.10810">
    <property type="entry name" value="Tandem AAA-ATPase domain"/>
    <property type="match status" value="1"/>
</dbReference>
<dbReference type="GO" id="GO:0016787">
    <property type="term" value="F:hydrolase activity"/>
    <property type="evidence" value="ECO:0007669"/>
    <property type="project" value="UniProtKB-KW"/>
</dbReference>
<feature type="domain" description="Helicase ATP-binding" evidence="13">
    <location>
        <begin position="641"/>
        <end position="806"/>
    </location>
</feature>
<evidence type="ECO:0000259" key="16">
    <source>
        <dbReference type="PROSITE" id="PS51666"/>
    </source>
</evidence>
<dbReference type="PROSITE" id="PS00633">
    <property type="entry name" value="BROMODOMAIN_1"/>
    <property type="match status" value="1"/>
</dbReference>
<evidence type="ECO:0000256" key="11">
    <source>
        <dbReference type="SAM" id="SignalP"/>
    </source>
</evidence>
<dbReference type="PROSITE" id="PS51204">
    <property type="entry name" value="HSA"/>
    <property type="match status" value="1"/>
</dbReference>
<dbReference type="Proteomes" id="UP000694701">
    <property type="component" value="Unplaced"/>
</dbReference>
<feature type="region of interest" description="Disordered" evidence="10">
    <location>
        <begin position="169"/>
        <end position="264"/>
    </location>
</feature>
<dbReference type="InterPro" id="IPR038718">
    <property type="entry name" value="SNF2-like_sf"/>
</dbReference>
<dbReference type="InterPro" id="IPR049730">
    <property type="entry name" value="SNF2/RAD54-like_C"/>
</dbReference>
<protein>
    <submittedName>
        <fullName evidence="17">SWI/SNF related, matrix associated, actin dependent regulator of chromatin, subfamily a, member 4a</fullName>
    </submittedName>
</protein>
<evidence type="ECO:0000256" key="10">
    <source>
        <dbReference type="SAM" id="MobiDB-lite"/>
    </source>
</evidence>
<dbReference type="InterPro" id="IPR006576">
    <property type="entry name" value="BRK_domain"/>
</dbReference>
<feature type="compositionally biased region" description="Low complexity" evidence="10">
    <location>
        <begin position="170"/>
        <end position="186"/>
    </location>
</feature>
<dbReference type="SUPFAM" id="SSF160481">
    <property type="entry name" value="BRK domain-like"/>
    <property type="match status" value="1"/>
</dbReference>
<dbReference type="SUPFAM" id="SSF47370">
    <property type="entry name" value="Bromodomain"/>
    <property type="match status" value="1"/>
</dbReference>
<dbReference type="SMART" id="SM00592">
    <property type="entry name" value="BRK"/>
    <property type="match status" value="1"/>
</dbReference>
<dbReference type="Ensembl" id="ENSCCRT00020027882.1">
    <property type="protein sequence ID" value="ENSCCRP00020025445.1"/>
    <property type="gene ID" value="ENSCCRG00020003721.1"/>
</dbReference>
<dbReference type="InterPro" id="IPR037259">
    <property type="entry name" value="BRK_sf"/>
</dbReference>
<comment type="subcellular location">
    <subcellularLocation>
        <location evidence="1">Nucleus</location>
    </subcellularLocation>
</comment>
<dbReference type="InterPro" id="IPR027417">
    <property type="entry name" value="P-loop_NTPase"/>
</dbReference>
<dbReference type="InterPro" id="IPR000330">
    <property type="entry name" value="SNF2_N"/>
</dbReference>
<feature type="compositionally biased region" description="Pro residues" evidence="10">
    <location>
        <begin position="224"/>
        <end position="249"/>
    </location>
</feature>
<feature type="domain" description="Helicase C-terminal" evidence="14">
    <location>
        <begin position="959"/>
        <end position="1135"/>
    </location>
</feature>
<dbReference type="Pfam" id="PF00176">
    <property type="entry name" value="SNF2-rel_dom"/>
    <property type="match status" value="1"/>
</dbReference>
<keyword evidence="7" id="KW-0804">Transcription</keyword>
<dbReference type="Pfam" id="PF00271">
    <property type="entry name" value="Helicase_C"/>
    <property type="match status" value="1"/>
</dbReference>
<feature type="compositionally biased region" description="Pro residues" evidence="10">
    <location>
        <begin position="191"/>
        <end position="200"/>
    </location>
</feature>
<evidence type="ECO:0000313" key="18">
    <source>
        <dbReference type="Proteomes" id="UP000694701"/>
    </source>
</evidence>
<evidence type="ECO:0000256" key="3">
    <source>
        <dbReference type="ARBA" id="ARBA00022801"/>
    </source>
</evidence>
<dbReference type="CDD" id="cd18793">
    <property type="entry name" value="SF2_C_SNF"/>
    <property type="match status" value="1"/>
</dbReference>
<accession>A0A8C2DE27</accession>
<feature type="domain" description="Bromo" evidence="12">
    <location>
        <begin position="1082"/>
        <end position="1152"/>
    </location>
</feature>
<dbReference type="InterPro" id="IPR018359">
    <property type="entry name" value="Bromodomain_CS"/>
</dbReference>
<dbReference type="SUPFAM" id="SSF52540">
    <property type="entry name" value="P-loop containing nucleoside triphosphate hydrolases"/>
    <property type="match status" value="2"/>
</dbReference>
<dbReference type="FunFam" id="1.20.5.170:FF:000089">
    <property type="entry name" value="Putative global transcription activator SNF2L2"/>
    <property type="match status" value="1"/>
</dbReference>
<keyword evidence="6" id="KW-0010">Activator</keyword>
<dbReference type="PANTHER" id="PTHR10799">
    <property type="entry name" value="SNF2/RAD54 HELICASE FAMILY"/>
    <property type="match status" value="1"/>
</dbReference>
<evidence type="ECO:0000256" key="4">
    <source>
        <dbReference type="ARBA" id="ARBA00023015"/>
    </source>
</evidence>
<dbReference type="InterPro" id="IPR001650">
    <property type="entry name" value="Helicase_C-like"/>
</dbReference>
<dbReference type="InterPro" id="IPR014001">
    <property type="entry name" value="Helicase_ATP-bd"/>
</dbReference>
<keyword evidence="4" id="KW-0805">Transcription regulation</keyword>
<dbReference type="PROSITE" id="PS51194">
    <property type="entry name" value="HELICASE_CTER"/>
    <property type="match status" value="1"/>
</dbReference>
<feature type="signal peptide" evidence="11">
    <location>
        <begin position="1"/>
        <end position="24"/>
    </location>
</feature>
<feature type="compositionally biased region" description="Pro residues" evidence="10">
    <location>
        <begin position="89"/>
        <end position="100"/>
    </location>
</feature>
<feature type="compositionally biased region" description="Acidic residues" evidence="10">
    <location>
        <begin position="1172"/>
        <end position="1197"/>
    </location>
</feature>
<evidence type="ECO:0000259" key="15">
    <source>
        <dbReference type="PROSITE" id="PS51204"/>
    </source>
</evidence>
<evidence type="ECO:0000256" key="9">
    <source>
        <dbReference type="PROSITE-ProRule" id="PRU00035"/>
    </source>
</evidence>
<feature type="region of interest" description="Disordered" evidence="10">
    <location>
        <begin position="1169"/>
        <end position="1197"/>
    </location>
</feature>
<evidence type="ECO:0000256" key="1">
    <source>
        <dbReference type="ARBA" id="ARBA00004123"/>
    </source>
</evidence>
<feature type="chain" id="PRO_5034085988" evidence="11">
    <location>
        <begin position="25"/>
        <end position="1197"/>
    </location>
</feature>
<keyword evidence="3" id="KW-0378">Hydrolase</keyword>
<evidence type="ECO:0000259" key="13">
    <source>
        <dbReference type="PROSITE" id="PS51192"/>
    </source>
</evidence>
<dbReference type="PROSITE" id="PS51192">
    <property type="entry name" value="HELICASE_ATP_BIND_1"/>
    <property type="match status" value="1"/>
</dbReference>
<dbReference type="GO" id="GO:0005524">
    <property type="term" value="F:ATP binding"/>
    <property type="evidence" value="ECO:0007669"/>
    <property type="project" value="InterPro"/>
</dbReference>
<feature type="domain" description="QLQ" evidence="16">
    <location>
        <begin position="132"/>
        <end position="167"/>
    </location>
</feature>
<evidence type="ECO:0000259" key="12">
    <source>
        <dbReference type="PROSITE" id="PS50014"/>
    </source>
</evidence>
<dbReference type="Pfam" id="PF08880">
    <property type="entry name" value="QLQ"/>
    <property type="match status" value="1"/>
</dbReference>
<dbReference type="InterPro" id="IPR014978">
    <property type="entry name" value="Gln-Leu-Gln_QLQ"/>
</dbReference>
<dbReference type="SMART" id="SM00297">
    <property type="entry name" value="BROMO"/>
    <property type="match status" value="1"/>
</dbReference>
<dbReference type="AlphaFoldDB" id="A0A8C2DE27"/>
<proteinExistence type="inferred from homology"/>
<dbReference type="SMART" id="SM00951">
    <property type="entry name" value="QLQ"/>
    <property type="match status" value="1"/>
</dbReference>
<dbReference type="Pfam" id="PF07533">
    <property type="entry name" value="BRK"/>
    <property type="match status" value="1"/>
</dbReference>
<dbReference type="InterPro" id="IPR036427">
    <property type="entry name" value="Bromodomain-like_sf"/>
</dbReference>
<dbReference type="SMART" id="SM00490">
    <property type="entry name" value="HELICc"/>
    <property type="match status" value="1"/>
</dbReference>
<name>A0A8C2DE27_CYPCA</name>
<keyword evidence="5 9" id="KW-0103">Bromodomain</keyword>
<dbReference type="Pfam" id="PF07529">
    <property type="entry name" value="HSA"/>
    <property type="match status" value="1"/>
</dbReference>
<evidence type="ECO:0000256" key="8">
    <source>
        <dbReference type="ARBA" id="ARBA00023242"/>
    </source>
</evidence>
<organism evidence="17 18">
    <name type="scientific">Cyprinus carpio</name>
    <name type="common">Common carp</name>
    <dbReference type="NCBI Taxonomy" id="7962"/>
    <lineage>
        <taxon>Eukaryota</taxon>
        <taxon>Metazoa</taxon>
        <taxon>Chordata</taxon>
        <taxon>Craniata</taxon>
        <taxon>Vertebrata</taxon>
        <taxon>Euteleostomi</taxon>
        <taxon>Actinopterygii</taxon>
        <taxon>Neopterygii</taxon>
        <taxon>Teleostei</taxon>
        <taxon>Ostariophysi</taxon>
        <taxon>Cypriniformes</taxon>
        <taxon>Cyprinidae</taxon>
        <taxon>Cyprininae</taxon>
        <taxon>Cyprinus</taxon>
    </lineage>
</organism>
<keyword evidence="8" id="KW-0539">Nucleus</keyword>
<reference evidence="17" key="1">
    <citation type="submission" date="2025-08" db="UniProtKB">
        <authorList>
            <consortium name="Ensembl"/>
        </authorList>
    </citation>
    <scope>IDENTIFICATION</scope>
</reference>
<dbReference type="Gene3D" id="3.40.50.300">
    <property type="entry name" value="P-loop containing nucleotide triphosphate hydrolases"/>
    <property type="match status" value="1"/>
</dbReference>
<dbReference type="Gene3D" id="1.20.5.170">
    <property type="match status" value="1"/>
</dbReference>
<dbReference type="InterPro" id="IPR014012">
    <property type="entry name" value="HSA_dom"/>
</dbReference>
<dbReference type="GO" id="GO:0016514">
    <property type="term" value="C:SWI/SNF complex"/>
    <property type="evidence" value="ECO:0007669"/>
    <property type="project" value="UniProtKB-ARBA"/>
</dbReference>
<dbReference type="PROSITE" id="PS50014">
    <property type="entry name" value="BROMODOMAIN_2"/>
    <property type="match status" value="1"/>
</dbReference>